<keyword evidence="3" id="KW-1185">Reference proteome</keyword>
<protein>
    <submittedName>
        <fullName evidence="2">GNAT family N-acetyltransferase</fullName>
    </submittedName>
</protein>
<proteinExistence type="predicted"/>
<dbReference type="Proteomes" id="UP001528920">
    <property type="component" value="Unassembled WGS sequence"/>
</dbReference>
<dbReference type="SUPFAM" id="SSF55729">
    <property type="entry name" value="Acyl-CoA N-acyltransferases (Nat)"/>
    <property type="match status" value="1"/>
</dbReference>
<comment type="caution">
    <text evidence="2">The sequence shown here is derived from an EMBL/GenBank/DDBJ whole genome shotgun (WGS) entry which is preliminary data.</text>
</comment>
<dbReference type="PANTHER" id="PTHR43328:SF1">
    <property type="entry name" value="N-ACETYLTRANSFERASE DOMAIN-CONTAINING PROTEIN"/>
    <property type="match status" value="1"/>
</dbReference>
<dbReference type="InterPro" id="IPR016181">
    <property type="entry name" value="Acyl_CoA_acyltransferase"/>
</dbReference>
<dbReference type="PANTHER" id="PTHR43328">
    <property type="entry name" value="ACETYLTRANSFERASE-RELATED"/>
    <property type="match status" value="1"/>
</dbReference>
<dbReference type="RefSeq" id="WP_275111582.1">
    <property type="nucleotide sequence ID" value="NZ_JAKJSC010000009.1"/>
</dbReference>
<name>A0ABT5VXW4_9BACT</name>
<dbReference type="InterPro" id="IPR000182">
    <property type="entry name" value="GNAT_dom"/>
</dbReference>
<evidence type="ECO:0000313" key="2">
    <source>
        <dbReference type="EMBL" id="MDE5420251.1"/>
    </source>
</evidence>
<gene>
    <name evidence="2" type="ORF">L3049_19845</name>
</gene>
<accession>A0ABT5VXW4</accession>
<reference evidence="2 3" key="1">
    <citation type="submission" date="2022-01" db="EMBL/GenBank/DDBJ databases">
        <title>Labilibaculum sp. nov, a marine bacterium isolated from Antarctica.</title>
        <authorList>
            <person name="Dai W."/>
        </authorList>
    </citation>
    <scope>NUCLEOTIDE SEQUENCE [LARGE SCALE GENOMIC DNA]</scope>
    <source>
        <strain evidence="2 3">DW002</strain>
    </source>
</reference>
<evidence type="ECO:0000313" key="3">
    <source>
        <dbReference type="Proteomes" id="UP001528920"/>
    </source>
</evidence>
<dbReference type="Gene3D" id="3.40.630.30">
    <property type="match status" value="1"/>
</dbReference>
<feature type="domain" description="N-acetyltransferase" evidence="1">
    <location>
        <begin position="10"/>
        <end position="169"/>
    </location>
</feature>
<dbReference type="Pfam" id="PF13302">
    <property type="entry name" value="Acetyltransf_3"/>
    <property type="match status" value="1"/>
</dbReference>
<dbReference type="EMBL" id="JAKJSC010000009">
    <property type="protein sequence ID" value="MDE5420251.1"/>
    <property type="molecule type" value="Genomic_DNA"/>
</dbReference>
<evidence type="ECO:0000259" key="1">
    <source>
        <dbReference type="PROSITE" id="PS51186"/>
    </source>
</evidence>
<dbReference type="CDD" id="cd04301">
    <property type="entry name" value="NAT_SF"/>
    <property type="match status" value="1"/>
</dbReference>
<organism evidence="2 3">
    <name type="scientific">Paralabilibaculum antarcticum</name>
    <dbReference type="NCBI Taxonomy" id="2912572"/>
    <lineage>
        <taxon>Bacteria</taxon>
        <taxon>Pseudomonadati</taxon>
        <taxon>Bacteroidota</taxon>
        <taxon>Bacteroidia</taxon>
        <taxon>Marinilabiliales</taxon>
        <taxon>Marinifilaceae</taxon>
        <taxon>Paralabilibaculum</taxon>
    </lineage>
</organism>
<dbReference type="PROSITE" id="PS51186">
    <property type="entry name" value="GNAT"/>
    <property type="match status" value="1"/>
</dbReference>
<sequence>MITKTDEICIQLRKWKTGDEKDLVKHASDLDVVRFLKNSFPYPYTHSDARRWIYFANNLVKGCFRAIEVNGEVVGCVGIEMQEDVFCKSAELGYWIGREYWNKGIMTSVVKEMVEYAFSEMGIIRLYANVFDGNIGSVKVLEKAGFVHEARLKKAVYKNDEFLDQLIFAIIK</sequence>